<feature type="domain" description="PAC" evidence="3">
    <location>
        <begin position="517"/>
        <end position="569"/>
    </location>
</feature>
<dbReference type="InterPro" id="IPR000160">
    <property type="entry name" value="GGDEF_dom"/>
</dbReference>
<dbReference type="InterPro" id="IPR001610">
    <property type="entry name" value="PAC"/>
</dbReference>
<evidence type="ECO:0000313" key="6">
    <source>
        <dbReference type="EMBL" id="MDR7306389.1"/>
    </source>
</evidence>
<accession>A0ABU1ZLH1</accession>
<dbReference type="SMART" id="SM00086">
    <property type="entry name" value="PAC"/>
    <property type="match status" value="2"/>
</dbReference>
<keyword evidence="7" id="KW-1185">Reference proteome</keyword>
<dbReference type="Pfam" id="PF00563">
    <property type="entry name" value="EAL"/>
    <property type="match status" value="1"/>
</dbReference>
<dbReference type="SUPFAM" id="SSF141868">
    <property type="entry name" value="EAL domain-like"/>
    <property type="match status" value="1"/>
</dbReference>
<evidence type="ECO:0000259" key="4">
    <source>
        <dbReference type="PROSITE" id="PS50883"/>
    </source>
</evidence>
<dbReference type="CDD" id="cd00130">
    <property type="entry name" value="PAS"/>
    <property type="match status" value="2"/>
</dbReference>
<dbReference type="SMART" id="SM00267">
    <property type="entry name" value="GGDEF"/>
    <property type="match status" value="1"/>
</dbReference>
<dbReference type="InterPro" id="IPR029787">
    <property type="entry name" value="Nucleotide_cyclase"/>
</dbReference>
<dbReference type="EMBL" id="JAVDXO010000003">
    <property type="protein sequence ID" value="MDR7306389.1"/>
    <property type="molecule type" value="Genomic_DNA"/>
</dbReference>
<dbReference type="SUPFAM" id="SSF55073">
    <property type="entry name" value="Nucleotide cyclase"/>
    <property type="match status" value="1"/>
</dbReference>
<dbReference type="NCBIfam" id="TIGR00229">
    <property type="entry name" value="sensory_box"/>
    <property type="match status" value="2"/>
</dbReference>
<sequence>MKPMWQRLTQRFNANSHREVIGLMGALLVCIWGFVGFWSWWEYTNTINSNTRVLEQLTAAVQAQTHSLFKQAESLMIVTDHWMADHPDQDPSKSPDFIAQVDKLRKASNGLLDIRLVTQSGDLRFLPDQGQGRNVNVADRDYFLAQRDPKTRGLFIGQPILGRVSNKWVIPISAPVDRGGGNVALILIIIELERIDGAFDAERIKPAGTIGIVRNDGMVLFRSPMNEKTVGQSIAKGQAWGNYMSVMAKGAYESQVSLFDNRPRLVTFSRVDDYPLVVYVSASKDDLLVPWRQHTAIFGVVAGLLSIASLVMSSVLMRALTSSRRSEAIIHSTDEAIVGKSLDGIITSWNPGAERMFGYAAAEMIGQPILRLLPADRLGEEASILEKIRRAEGVEHFETVRICKDGREINVSVTISPIRNSFGHLIGASKIARDITAQKNATRQLRLTASVFNNTGEGIMITDRAGLIVEVNDAFTRITGYSREDVMGNDPSMFRSSRQGPEVFQALRRALVRHGEWKGELWSRRKDGEAYSAWLTVSKVKDSSGKVRNYVALFSDVTVLKLQQEKLEHGAHFDALTDLPNRLLLSDRLHQAMTVCQRHHQSLAVLYLDLDGFKAVNDQFGHEAGDALLVAVSQRMQAALRDVDTLARMGGDEFVAVLTNVENIQDCIQMVARVLQACAEPVRIDGRDLRVTASIGVTVYPQDNAEADQLMRHADQAMYEAKQSGKNRFHMFDSAQDAEVKSRSLQQELISQGLSNHEFVLHYQPKVNMRTGAIVGVEALIRWQHPEKGLLPPDAFLPSIEKHPLIEAVGAWVIDAALQQMVAWKAQGLLLPVSVNIAARQLQHQDFAQQLAALLANHPDVDASHLELEVLETSALDDIGSTATIMQECHRVGVRFAIDDFGTGYSSLTYLRRLPVDVLKIDRSFVRDMLDDQSDLSIVSGVIGLAVAFHREVIAEGVESVAHGQRLIELGCHLGQGYEIARPMPAEQIPAWCETWAPPVEWIA</sequence>
<dbReference type="CDD" id="cd01949">
    <property type="entry name" value="GGDEF"/>
    <property type="match status" value="1"/>
</dbReference>
<keyword evidence="1" id="KW-0812">Transmembrane</keyword>
<dbReference type="InterPro" id="IPR000014">
    <property type="entry name" value="PAS"/>
</dbReference>
<dbReference type="Pfam" id="PF00990">
    <property type="entry name" value="GGDEF"/>
    <property type="match status" value="1"/>
</dbReference>
<dbReference type="CDD" id="cd01948">
    <property type="entry name" value="EAL"/>
    <property type="match status" value="1"/>
</dbReference>
<proteinExistence type="predicted"/>
<comment type="caution">
    <text evidence="6">The sequence shown here is derived from an EMBL/GenBank/DDBJ whole genome shotgun (WGS) entry which is preliminary data.</text>
</comment>
<dbReference type="CDD" id="cd12915">
    <property type="entry name" value="PDC2_DGC_like"/>
    <property type="match status" value="1"/>
</dbReference>
<dbReference type="InterPro" id="IPR013767">
    <property type="entry name" value="PAS_fold"/>
</dbReference>
<feature type="domain" description="PAS" evidence="2">
    <location>
        <begin position="322"/>
        <end position="392"/>
    </location>
</feature>
<reference evidence="6 7" key="1">
    <citation type="submission" date="2023-07" db="EMBL/GenBank/DDBJ databases">
        <title>Sorghum-associated microbial communities from plants grown in Nebraska, USA.</title>
        <authorList>
            <person name="Schachtman D."/>
        </authorList>
    </citation>
    <scope>NUCLEOTIDE SEQUENCE [LARGE SCALE GENOMIC DNA]</scope>
    <source>
        <strain evidence="6 7">BE308</strain>
    </source>
</reference>
<dbReference type="Gene3D" id="3.30.450.20">
    <property type="entry name" value="PAS domain"/>
    <property type="match status" value="4"/>
</dbReference>
<dbReference type="PROSITE" id="PS50113">
    <property type="entry name" value="PAC"/>
    <property type="match status" value="2"/>
</dbReference>
<dbReference type="NCBIfam" id="TIGR00254">
    <property type="entry name" value="GGDEF"/>
    <property type="match status" value="1"/>
</dbReference>
<dbReference type="PROSITE" id="PS50112">
    <property type="entry name" value="PAS"/>
    <property type="match status" value="2"/>
</dbReference>
<feature type="domain" description="PAC" evidence="3">
    <location>
        <begin position="395"/>
        <end position="447"/>
    </location>
</feature>
<dbReference type="Gene3D" id="3.20.20.450">
    <property type="entry name" value="EAL domain"/>
    <property type="match status" value="1"/>
</dbReference>
<dbReference type="CDD" id="cd12914">
    <property type="entry name" value="PDC1_DGC_like"/>
    <property type="match status" value="1"/>
</dbReference>
<dbReference type="InterPro" id="IPR043128">
    <property type="entry name" value="Rev_trsase/Diguanyl_cyclase"/>
</dbReference>
<organism evidence="6 7">
    <name type="scientific">Rhodoferax saidenbachensis</name>
    <dbReference type="NCBI Taxonomy" id="1484693"/>
    <lineage>
        <taxon>Bacteria</taxon>
        <taxon>Pseudomonadati</taxon>
        <taxon>Pseudomonadota</taxon>
        <taxon>Betaproteobacteria</taxon>
        <taxon>Burkholderiales</taxon>
        <taxon>Comamonadaceae</taxon>
        <taxon>Rhodoferax</taxon>
    </lineage>
</organism>
<gene>
    <name evidence="6" type="ORF">J2X15_001672</name>
</gene>
<dbReference type="SUPFAM" id="SSF55785">
    <property type="entry name" value="PYP-like sensor domain (PAS domain)"/>
    <property type="match status" value="2"/>
</dbReference>
<dbReference type="SMART" id="SM00091">
    <property type="entry name" value="PAS"/>
    <property type="match status" value="2"/>
</dbReference>
<feature type="domain" description="PAS" evidence="2">
    <location>
        <begin position="444"/>
        <end position="489"/>
    </location>
</feature>
<dbReference type="InterPro" id="IPR052155">
    <property type="entry name" value="Biofilm_reg_signaling"/>
</dbReference>
<dbReference type="Gene3D" id="3.30.70.270">
    <property type="match status" value="1"/>
</dbReference>
<dbReference type="PANTHER" id="PTHR44757:SF2">
    <property type="entry name" value="BIOFILM ARCHITECTURE MAINTENANCE PROTEIN MBAA"/>
    <property type="match status" value="1"/>
</dbReference>
<protein>
    <submittedName>
        <fullName evidence="6">Diguanylate cyclase (GGDEF)-like protein/PAS domain S-box-containing protein</fullName>
    </submittedName>
</protein>
<evidence type="ECO:0000313" key="7">
    <source>
        <dbReference type="Proteomes" id="UP001268089"/>
    </source>
</evidence>
<evidence type="ECO:0000259" key="2">
    <source>
        <dbReference type="PROSITE" id="PS50112"/>
    </source>
</evidence>
<feature type="transmembrane region" description="Helical" evidence="1">
    <location>
        <begin position="20"/>
        <end position="41"/>
    </location>
</feature>
<evidence type="ECO:0000259" key="5">
    <source>
        <dbReference type="PROSITE" id="PS50887"/>
    </source>
</evidence>
<feature type="domain" description="EAL" evidence="4">
    <location>
        <begin position="743"/>
        <end position="997"/>
    </location>
</feature>
<dbReference type="InterPro" id="IPR035919">
    <property type="entry name" value="EAL_sf"/>
</dbReference>
<dbReference type="Proteomes" id="UP001268089">
    <property type="component" value="Unassembled WGS sequence"/>
</dbReference>
<evidence type="ECO:0000256" key="1">
    <source>
        <dbReference type="SAM" id="Phobius"/>
    </source>
</evidence>
<keyword evidence="1" id="KW-1133">Transmembrane helix</keyword>
<keyword evidence="1" id="KW-0472">Membrane</keyword>
<dbReference type="PANTHER" id="PTHR44757">
    <property type="entry name" value="DIGUANYLATE CYCLASE DGCP"/>
    <property type="match status" value="1"/>
</dbReference>
<dbReference type="InterPro" id="IPR000700">
    <property type="entry name" value="PAS-assoc_C"/>
</dbReference>
<name>A0ABU1ZLH1_9BURK</name>
<dbReference type="InterPro" id="IPR035965">
    <property type="entry name" value="PAS-like_dom_sf"/>
</dbReference>
<evidence type="ECO:0000259" key="3">
    <source>
        <dbReference type="PROSITE" id="PS50113"/>
    </source>
</evidence>
<dbReference type="PROSITE" id="PS50883">
    <property type="entry name" value="EAL"/>
    <property type="match status" value="1"/>
</dbReference>
<dbReference type="InterPro" id="IPR001633">
    <property type="entry name" value="EAL_dom"/>
</dbReference>
<dbReference type="PROSITE" id="PS50887">
    <property type="entry name" value="GGDEF"/>
    <property type="match status" value="1"/>
</dbReference>
<dbReference type="Pfam" id="PF13426">
    <property type="entry name" value="PAS_9"/>
    <property type="match status" value="1"/>
</dbReference>
<dbReference type="SMART" id="SM00052">
    <property type="entry name" value="EAL"/>
    <property type="match status" value="1"/>
</dbReference>
<dbReference type="Pfam" id="PF00989">
    <property type="entry name" value="PAS"/>
    <property type="match status" value="1"/>
</dbReference>
<feature type="domain" description="GGDEF" evidence="5">
    <location>
        <begin position="601"/>
        <end position="734"/>
    </location>
</feature>